<dbReference type="Pfam" id="PF12146">
    <property type="entry name" value="Hydrolase_4"/>
    <property type="match status" value="1"/>
</dbReference>
<evidence type="ECO:0000259" key="2">
    <source>
        <dbReference type="Pfam" id="PF08386"/>
    </source>
</evidence>
<dbReference type="Gene3D" id="3.40.50.1820">
    <property type="entry name" value="alpha/beta hydrolase"/>
    <property type="match status" value="1"/>
</dbReference>
<dbReference type="PANTHER" id="PTHR43358">
    <property type="entry name" value="ALPHA/BETA-HYDROLASE"/>
    <property type="match status" value="1"/>
</dbReference>
<reference evidence="4" key="2">
    <citation type="submission" date="2021-04" db="EMBL/GenBank/DDBJ databases">
        <authorList>
            <person name="Gilroy R."/>
        </authorList>
    </citation>
    <scope>NUCLEOTIDE SEQUENCE</scope>
    <source>
        <strain evidence="4">CHK185-1770</strain>
    </source>
</reference>
<dbReference type="Pfam" id="PF08386">
    <property type="entry name" value="Abhydrolase_4"/>
    <property type="match status" value="1"/>
</dbReference>
<dbReference type="PANTHER" id="PTHR43358:SF4">
    <property type="entry name" value="ALPHA_BETA HYDROLASE FOLD-1 DOMAIN-CONTAINING PROTEIN"/>
    <property type="match status" value="1"/>
</dbReference>
<keyword evidence="1" id="KW-0812">Transmembrane</keyword>
<comment type="caution">
    <text evidence="4">The sequence shown here is derived from an EMBL/GenBank/DDBJ whole genome shotgun (WGS) entry which is preliminary data.</text>
</comment>
<dbReference type="InterPro" id="IPR052920">
    <property type="entry name" value="DNA-binding_regulatory"/>
</dbReference>
<dbReference type="InterPro" id="IPR013595">
    <property type="entry name" value="Pept_S33_TAP-like_C"/>
</dbReference>
<dbReference type="InterPro" id="IPR022742">
    <property type="entry name" value="Hydrolase_4"/>
</dbReference>
<reference evidence="4" key="1">
    <citation type="journal article" date="2021" name="PeerJ">
        <title>Extensive microbial diversity within the chicken gut microbiome revealed by metagenomics and culture.</title>
        <authorList>
            <person name="Gilroy R."/>
            <person name="Ravi A."/>
            <person name="Getino M."/>
            <person name="Pursley I."/>
            <person name="Horton D.L."/>
            <person name="Alikhan N.F."/>
            <person name="Baker D."/>
            <person name="Gharbi K."/>
            <person name="Hall N."/>
            <person name="Watson M."/>
            <person name="Adriaenssens E.M."/>
            <person name="Foster-Nyarko E."/>
            <person name="Jarju S."/>
            <person name="Secka A."/>
            <person name="Antonio M."/>
            <person name="Oren A."/>
            <person name="Chaudhuri R.R."/>
            <person name="La Ragione R."/>
            <person name="Hildebrand F."/>
            <person name="Pallen M.J."/>
        </authorList>
    </citation>
    <scope>NUCLEOTIDE SEQUENCE</scope>
    <source>
        <strain evidence="4">CHK185-1770</strain>
    </source>
</reference>
<gene>
    <name evidence="4" type="ORF">H9710_02220</name>
</gene>
<keyword evidence="1" id="KW-1133">Transmembrane helix</keyword>
<keyword evidence="4" id="KW-0378">Hydrolase</keyword>
<organism evidence="4 5">
    <name type="scientific">Candidatus Acutalibacter pullicola</name>
    <dbReference type="NCBI Taxonomy" id="2838417"/>
    <lineage>
        <taxon>Bacteria</taxon>
        <taxon>Bacillati</taxon>
        <taxon>Bacillota</taxon>
        <taxon>Clostridia</taxon>
        <taxon>Eubacteriales</taxon>
        <taxon>Acutalibacteraceae</taxon>
        <taxon>Acutalibacter</taxon>
    </lineage>
</organism>
<feature type="domain" description="Serine aminopeptidase S33" evidence="3">
    <location>
        <begin position="106"/>
        <end position="211"/>
    </location>
</feature>
<feature type="transmembrane region" description="Helical" evidence="1">
    <location>
        <begin position="20"/>
        <end position="41"/>
    </location>
</feature>
<dbReference type="Proteomes" id="UP000826793">
    <property type="component" value="Unassembled WGS sequence"/>
</dbReference>
<evidence type="ECO:0000256" key="1">
    <source>
        <dbReference type="SAM" id="Phobius"/>
    </source>
</evidence>
<dbReference type="SUPFAM" id="SSF53474">
    <property type="entry name" value="alpha/beta-Hydrolases"/>
    <property type="match status" value="1"/>
</dbReference>
<dbReference type="GO" id="GO:0016787">
    <property type="term" value="F:hydrolase activity"/>
    <property type="evidence" value="ECO:0007669"/>
    <property type="project" value="UniProtKB-KW"/>
</dbReference>
<keyword evidence="1" id="KW-0472">Membrane</keyword>
<accession>A0A9D2MVK9</accession>
<proteinExistence type="predicted"/>
<dbReference type="EMBL" id="DWXG01000016">
    <property type="protein sequence ID" value="HJB97376.1"/>
    <property type="molecule type" value="Genomic_DNA"/>
</dbReference>
<name>A0A9D2MVK9_9FIRM</name>
<dbReference type="AlphaFoldDB" id="A0A9D2MVK9"/>
<protein>
    <submittedName>
        <fullName evidence="4">Alpha/beta hydrolase</fullName>
    </submittedName>
</protein>
<evidence type="ECO:0000313" key="5">
    <source>
        <dbReference type="Proteomes" id="UP000826793"/>
    </source>
</evidence>
<sequence length="340" mass="37987">MEKTALGRGKGESKKVLWGWVLLGILGAALLVLLGAGLFFFRFSMVRGKRRQQEEEFLKKGTIWHPFRQRMEEAQAFIRSHTQEKVSLRSRDGLQLTALYLPAPGESRGTILAFHGYRSLATVDFALEVEFLHNLGYDLLLPYQRSHGESQGRYITYGVKERLDCQDWARYAAQRFGREKPLFLMGISMGAATVLMASSLDLPENTRGIVADCGFTTPWEIMAHVARRDYHLPAFPLLYVLEGIARLRAGVSLRGADTRQALQKTRLPVLFLHGEADDFVPVSMTRENYAACSGEKELLLVPGAGHAQSFGVDPEGCQEAIRSFLEKHGKRAEAAGVCLE</sequence>
<dbReference type="InterPro" id="IPR029058">
    <property type="entry name" value="AB_hydrolase_fold"/>
</dbReference>
<feature type="domain" description="Peptidase S33 tripeptidyl aminopeptidase-like C-terminal" evidence="2">
    <location>
        <begin position="259"/>
        <end position="327"/>
    </location>
</feature>
<evidence type="ECO:0000259" key="3">
    <source>
        <dbReference type="Pfam" id="PF12146"/>
    </source>
</evidence>
<evidence type="ECO:0000313" key="4">
    <source>
        <dbReference type="EMBL" id="HJB97376.1"/>
    </source>
</evidence>